<accession>A0A9P0ZYH7</accession>
<evidence type="ECO:0000256" key="1">
    <source>
        <dbReference type="ARBA" id="ARBA00022737"/>
    </source>
</evidence>
<sequence>MQFCTIHEMANICTMHQDSNFKERSVQRYLELYCCTMWDGFQAIIHGLEVQSLIGPGPGLGPAGPSLVIQGSFRPNRSGPSKSESPGRPAVQPSREPAYQPSQQPAFQPTWEPAYQPSQQPAFQPTREPAFQLTREPAFQPSGESAFQPSQEPADHHPSWEPAVQPSWEPAVQPRWEPASSPTGSLPSSLPGSLPPARSEAFLQPSGKPTVQSSRGELKRPACQPG</sequence>
<organism evidence="3 4">
    <name type="scientific">Cuscuta europaea</name>
    <name type="common">European dodder</name>
    <dbReference type="NCBI Taxonomy" id="41803"/>
    <lineage>
        <taxon>Eukaryota</taxon>
        <taxon>Viridiplantae</taxon>
        <taxon>Streptophyta</taxon>
        <taxon>Embryophyta</taxon>
        <taxon>Tracheophyta</taxon>
        <taxon>Spermatophyta</taxon>
        <taxon>Magnoliopsida</taxon>
        <taxon>eudicotyledons</taxon>
        <taxon>Gunneridae</taxon>
        <taxon>Pentapetalae</taxon>
        <taxon>asterids</taxon>
        <taxon>lamiids</taxon>
        <taxon>Solanales</taxon>
        <taxon>Convolvulaceae</taxon>
        <taxon>Cuscuteae</taxon>
        <taxon>Cuscuta</taxon>
        <taxon>Cuscuta subgen. Cuscuta</taxon>
    </lineage>
</organism>
<comment type="caution">
    <text evidence="3">The sequence shown here is derived from an EMBL/GenBank/DDBJ whole genome shotgun (WGS) entry which is preliminary data.</text>
</comment>
<evidence type="ECO:0000313" key="3">
    <source>
        <dbReference type="EMBL" id="CAH9119688.1"/>
    </source>
</evidence>
<dbReference type="Proteomes" id="UP001152484">
    <property type="component" value="Unassembled WGS sequence"/>
</dbReference>
<dbReference type="AlphaFoldDB" id="A0A9P0ZYH7"/>
<keyword evidence="4" id="KW-1185">Reference proteome</keyword>
<dbReference type="EMBL" id="CAMAPE010000080">
    <property type="protein sequence ID" value="CAH9119688.1"/>
    <property type="molecule type" value="Genomic_DNA"/>
</dbReference>
<reference evidence="3" key="1">
    <citation type="submission" date="2022-07" db="EMBL/GenBank/DDBJ databases">
        <authorList>
            <person name="Macas J."/>
            <person name="Novak P."/>
            <person name="Neumann P."/>
        </authorList>
    </citation>
    <scope>NUCLEOTIDE SEQUENCE</scope>
</reference>
<evidence type="ECO:0000256" key="2">
    <source>
        <dbReference type="SAM" id="MobiDB-lite"/>
    </source>
</evidence>
<feature type="region of interest" description="Disordered" evidence="2">
    <location>
        <begin position="64"/>
        <end position="125"/>
    </location>
</feature>
<keyword evidence="1" id="KW-0677">Repeat</keyword>
<evidence type="ECO:0000313" key="4">
    <source>
        <dbReference type="Proteomes" id="UP001152484"/>
    </source>
</evidence>
<gene>
    <name evidence="3" type="ORF">CEURO_LOCUS22445</name>
</gene>
<feature type="region of interest" description="Disordered" evidence="2">
    <location>
        <begin position="138"/>
        <end position="226"/>
    </location>
</feature>
<feature type="compositionally biased region" description="Low complexity" evidence="2">
    <location>
        <begin position="178"/>
        <end position="197"/>
    </location>
</feature>
<feature type="compositionally biased region" description="Polar residues" evidence="2">
    <location>
        <begin position="73"/>
        <end position="84"/>
    </location>
</feature>
<name>A0A9P0ZYH7_CUSEU</name>
<dbReference type="OrthoDB" id="10070995at2759"/>
<feature type="compositionally biased region" description="Polar residues" evidence="2">
    <location>
        <begin position="142"/>
        <end position="151"/>
    </location>
</feature>
<protein>
    <submittedName>
        <fullName evidence="3">Uncharacterized protein</fullName>
    </submittedName>
</protein>
<dbReference type="PANTHER" id="PTHR44826">
    <property type="entry name" value="SPORE COAT PROTEIN SP85"/>
    <property type="match status" value="1"/>
</dbReference>
<dbReference type="InterPro" id="IPR051860">
    <property type="entry name" value="Plasmodium_CSP_Invasion"/>
</dbReference>
<dbReference type="PANTHER" id="PTHR44826:SF3">
    <property type="entry name" value="SPORE COAT PROTEIN SP85"/>
    <property type="match status" value="1"/>
</dbReference>
<proteinExistence type="predicted"/>